<proteinExistence type="predicted"/>
<name>A0ABV2CY88_9SPHN</name>
<dbReference type="Gene3D" id="1.10.10.10">
    <property type="entry name" value="Winged helix-like DNA-binding domain superfamily/Winged helix DNA-binding domain"/>
    <property type="match status" value="1"/>
</dbReference>
<dbReference type="EMBL" id="JBEWLY010000008">
    <property type="protein sequence ID" value="MET1754570.1"/>
    <property type="molecule type" value="Genomic_DNA"/>
</dbReference>
<evidence type="ECO:0000313" key="3">
    <source>
        <dbReference type="Proteomes" id="UP001548713"/>
    </source>
</evidence>
<dbReference type="Pfam" id="PF00126">
    <property type="entry name" value="HTH_1"/>
    <property type="match status" value="1"/>
</dbReference>
<feature type="domain" description="HTH lysR-type" evidence="1">
    <location>
        <begin position="31"/>
        <end position="89"/>
    </location>
</feature>
<dbReference type="PANTHER" id="PTHR30432">
    <property type="entry name" value="TRANSCRIPTIONAL REGULATOR MODE"/>
    <property type="match status" value="1"/>
</dbReference>
<evidence type="ECO:0000313" key="2">
    <source>
        <dbReference type="EMBL" id="MET1754570.1"/>
    </source>
</evidence>
<dbReference type="RefSeq" id="WP_353982997.1">
    <property type="nucleotide sequence ID" value="NZ_JBEWLY010000008.1"/>
</dbReference>
<accession>A0ABV2CY88</accession>
<dbReference type="InterPro" id="IPR051815">
    <property type="entry name" value="Molybdate_resp_trans_reg"/>
</dbReference>
<dbReference type="InterPro" id="IPR000847">
    <property type="entry name" value="LysR_HTH_N"/>
</dbReference>
<protein>
    <submittedName>
        <fullName evidence="2">ModE family transcriptional regulator</fullName>
    </submittedName>
</protein>
<reference evidence="2 3" key="1">
    <citation type="submission" date="2024-07" db="EMBL/GenBank/DDBJ databases">
        <title>Novosphingobium kalidii RD2P27.</title>
        <authorList>
            <person name="Sun J.-Q."/>
        </authorList>
    </citation>
    <scope>NUCLEOTIDE SEQUENCE [LARGE SCALE GENOMIC DNA]</scope>
    <source>
        <strain evidence="2 3">RD2P27</strain>
    </source>
</reference>
<evidence type="ECO:0000259" key="1">
    <source>
        <dbReference type="Pfam" id="PF00126"/>
    </source>
</evidence>
<gene>
    <name evidence="2" type="ORF">ABVV53_03725</name>
</gene>
<dbReference type="InterPro" id="IPR036388">
    <property type="entry name" value="WH-like_DNA-bd_sf"/>
</dbReference>
<dbReference type="Proteomes" id="UP001548713">
    <property type="component" value="Unassembled WGS sequence"/>
</dbReference>
<organism evidence="2 3">
    <name type="scientific">Novosphingobium kalidii</name>
    <dbReference type="NCBI Taxonomy" id="3230299"/>
    <lineage>
        <taxon>Bacteria</taxon>
        <taxon>Pseudomonadati</taxon>
        <taxon>Pseudomonadota</taxon>
        <taxon>Alphaproteobacteria</taxon>
        <taxon>Sphingomonadales</taxon>
        <taxon>Sphingomonadaceae</taxon>
        <taxon>Novosphingobium</taxon>
    </lineage>
</organism>
<comment type="caution">
    <text evidence="2">The sequence shown here is derived from an EMBL/GenBank/DDBJ whole genome shotgun (WGS) entry which is preliminary data.</text>
</comment>
<dbReference type="InterPro" id="IPR036390">
    <property type="entry name" value="WH_DNA-bd_sf"/>
</dbReference>
<dbReference type="PANTHER" id="PTHR30432:SF1">
    <property type="entry name" value="DNA-BINDING TRANSCRIPTIONAL DUAL REGULATOR MODE"/>
    <property type="match status" value="1"/>
</dbReference>
<sequence>MASETGNAVLKLKAQVLVGDTIALGPGKAALLEAIDREGSIAAAGRSLGLSYRRTRDMIDVLNASWQAPLVYTVKGGQRGGGTSLTPRGLLVLERYRALEAVLEDAASRYREDLLALATTPT</sequence>
<dbReference type="SUPFAM" id="SSF46785">
    <property type="entry name" value="Winged helix' DNA-binding domain"/>
    <property type="match status" value="1"/>
</dbReference>
<keyword evidence="3" id="KW-1185">Reference proteome</keyword>